<feature type="domain" description="YknX-like beta-barrel" evidence="5">
    <location>
        <begin position="257"/>
        <end position="335"/>
    </location>
</feature>
<evidence type="ECO:0000256" key="2">
    <source>
        <dbReference type="ARBA" id="ARBA00023054"/>
    </source>
</evidence>
<dbReference type="Gene3D" id="2.40.30.170">
    <property type="match status" value="1"/>
</dbReference>
<evidence type="ECO:0000313" key="6">
    <source>
        <dbReference type="EMBL" id="KKN36617.1"/>
    </source>
</evidence>
<organism evidence="6">
    <name type="scientific">marine sediment metagenome</name>
    <dbReference type="NCBI Taxonomy" id="412755"/>
    <lineage>
        <taxon>unclassified sequences</taxon>
        <taxon>metagenomes</taxon>
        <taxon>ecological metagenomes</taxon>
    </lineage>
</organism>
<evidence type="ECO:0000256" key="1">
    <source>
        <dbReference type="ARBA" id="ARBA00004196"/>
    </source>
</evidence>
<accession>A0A0F9QHW3</accession>
<dbReference type="Gene3D" id="1.10.287.470">
    <property type="entry name" value="Helix hairpin bin"/>
    <property type="match status" value="1"/>
</dbReference>
<evidence type="ECO:0000256" key="3">
    <source>
        <dbReference type="SAM" id="MobiDB-lite"/>
    </source>
</evidence>
<name>A0A0F9QHW3_9ZZZZ</name>
<gene>
    <name evidence="6" type="ORF">LCGC14_0771720</name>
</gene>
<evidence type="ECO:0000259" key="5">
    <source>
        <dbReference type="Pfam" id="PF25990"/>
    </source>
</evidence>
<dbReference type="Gene3D" id="2.40.420.20">
    <property type="match status" value="1"/>
</dbReference>
<dbReference type="GO" id="GO:0030313">
    <property type="term" value="C:cell envelope"/>
    <property type="evidence" value="ECO:0007669"/>
    <property type="project" value="UniProtKB-SubCell"/>
</dbReference>
<dbReference type="Pfam" id="PF25990">
    <property type="entry name" value="Beta-barrel_YknX"/>
    <property type="match status" value="1"/>
</dbReference>
<dbReference type="EMBL" id="LAZR01001954">
    <property type="protein sequence ID" value="KKN36617.1"/>
    <property type="molecule type" value="Genomic_DNA"/>
</dbReference>
<dbReference type="GO" id="GO:0016020">
    <property type="term" value="C:membrane"/>
    <property type="evidence" value="ECO:0007669"/>
    <property type="project" value="InterPro"/>
</dbReference>
<dbReference type="NCBIfam" id="TIGR01730">
    <property type="entry name" value="RND_mfp"/>
    <property type="match status" value="1"/>
</dbReference>
<feature type="region of interest" description="Disordered" evidence="3">
    <location>
        <begin position="393"/>
        <end position="416"/>
    </location>
</feature>
<dbReference type="InterPro" id="IPR058636">
    <property type="entry name" value="Beta-barrel_YknX"/>
</dbReference>
<dbReference type="InterPro" id="IPR050465">
    <property type="entry name" value="UPF0194_transport"/>
</dbReference>
<dbReference type="Gene3D" id="2.40.50.100">
    <property type="match status" value="1"/>
</dbReference>
<dbReference type="PANTHER" id="PTHR32347">
    <property type="entry name" value="EFFLUX SYSTEM COMPONENT YKNX-RELATED"/>
    <property type="match status" value="1"/>
</dbReference>
<proteinExistence type="predicted"/>
<dbReference type="InterPro" id="IPR058627">
    <property type="entry name" value="MdtA-like_C"/>
</dbReference>
<dbReference type="AlphaFoldDB" id="A0A0F9QHW3"/>
<sequence>MKKKILLVISGFIVILALIISLTIRSSKPAVASTEVNYGEFVIKVIETGEITSIKSVTVSGPPVRGRLQITKLIKDGSKVKKGDVLVEFDKGELQQEMLKSLSDLKIAQNEINKKLADIESQKTTSRIELDNIKLQYDEALLETKKADMIAKIDAEKNKLRYEQADRKYNETLKIMESQSLSNEADMNVLHERKAKAEADYQMAKKSLEEMTRLAPKDGLVVLKEIWKGPGGMGKVQEGDIVWPGVQILEIPDLSAMEVKVYLNEVDVGKVKSEQEAIIRIDSFPDKIFKGKVERVSSIGTKKDWDAKIKTFEAVISLDEIDPRMRPGMTSMVDIITEKISDVLSIPIESVFEKEGKTIAYVIRSRTSKRREVVLGKRNNTHIVVTQGLSPGDRIALRDPLAGPEAEEASSSKKTS</sequence>
<dbReference type="SUPFAM" id="SSF111369">
    <property type="entry name" value="HlyD-like secretion proteins"/>
    <property type="match status" value="1"/>
</dbReference>
<evidence type="ECO:0000259" key="4">
    <source>
        <dbReference type="Pfam" id="PF25967"/>
    </source>
</evidence>
<comment type="caution">
    <text evidence="6">The sequence shown here is derived from an EMBL/GenBank/DDBJ whole genome shotgun (WGS) entry which is preliminary data.</text>
</comment>
<protein>
    <submittedName>
        <fullName evidence="6">Uncharacterized protein</fullName>
    </submittedName>
</protein>
<keyword evidence="2" id="KW-0175">Coiled coil</keyword>
<dbReference type="GO" id="GO:0022857">
    <property type="term" value="F:transmembrane transporter activity"/>
    <property type="evidence" value="ECO:0007669"/>
    <property type="project" value="InterPro"/>
</dbReference>
<dbReference type="Pfam" id="PF25967">
    <property type="entry name" value="RND-MFP_C"/>
    <property type="match status" value="1"/>
</dbReference>
<dbReference type="InterPro" id="IPR006143">
    <property type="entry name" value="RND_pump_MFP"/>
</dbReference>
<comment type="subcellular location">
    <subcellularLocation>
        <location evidence="1">Cell envelope</location>
    </subcellularLocation>
</comment>
<reference evidence="6" key="1">
    <citation type="journal article" date="2015" name="Nature">
        <title>Complex archaea that bridge the gap between prokaryotes and eukaryotes.</title>
        <authorList>
            <person name="Spang A."/>
            <person name="Saw J.H."/>
            <person name="Jorgensen S.L."/>
            <person name="Zaremba-Niedzwiedzka K."/>
            <person name="Martijn J."/>
            <person name="Lind A.E."/>
            <person name="van Eijk R."/>
            <person name="Schleper C."/>
            <person name="Guy L."/>
            <person name="Ettema T.J."/>
        </authorList>
    </citation>
    <scope>NUCLEOTIDE SEQUENCE</scope>
</reference>
<feature type="domain" description="Multidrug resistance protein MdtA-like C-terminal permuted SH3" evidence="4">
    <location>
        <begin position="346"/>
        <end position="395"/>
    </location>
</feature>